<dbReference type="Pfam" id="PF00730">
    <property type="entry name" value="HhH-GPD"/>
    <property type="match status" value="1"/>
</dbReference>
<dbReference type="GO" id="GO:0000701">
    <property type="term" value="F:purine-specific mismatch base pair DNA N-glycosylase activity"/>
    <property type="evidence" value="ECO:0007669"/>
    <property type="project" value="TreeGrafter"/>
</dbReference>
<dbReference type="OrthoDB" id="1733027at2759"/>
<evidence type="ECO:0000256" key="9">
    <source>
        <dbReference type="ARBA" id="ARBA00023295"/>
    </source>
</evidence>
<dbReference type="GO" id="GO:0032357">
    <property type="term" value="F:oxidized purine DNA binding"/>
    <property type="evidence" value="ECO:0007669"/>
    <property type="project" value="TreeGrafter"/>
</dbReference>
<evidence type="ECO:0000313" key="11">
    <source>
        <dbReference type="EMBL" id="KAF3973646.1"/>
    </source>
</evidence>
<dbReference type="InterPro" id="IPR044298">
    <property type="entry name" value="MIG/MutY"/>
</dbReference>
<dbReference type="InterPro" id="IPR011257">
    <property type="entry name" value="DNA_glycosylase"/>
</dbReference>
<evidence type="ECO:0000256" key="2">
    <source>
        <dbReference type="ARBA" id="ARBA00008343"/>
    </source>
</evidence>
<evidence type="ECO:0000256" key="4">
    <source>
        <dbReference type="ARBA" id="ARBA00022763"/>
    </source>
</evidence>
<dbReference type="GO" id="GO:0046872">
    <property type="term" value="F:metal ion binding"/>
    <property type="evidence" value="ECO:0007669"/>
    <property type="project" value="UniProtKB-KW"/>
</dbReference>
<keyword evidence="12" id="KW-1185">Reference proteome</keyword>
<dbReference type="GO" id="GO:0034039">
    <property type="term" value="F:8-oxo-7,8-dihydroguanine DNA N-glycosylase activity"/>
    <property type="evidence" value="ECO:0007669"/>
    <property type="project" value="TreeGrafter"/>
</dbReference>
<comment type="caution">
    <text evidence="11">The sequence shown here is derived from an EMBL/GenBank/DDBJ whole genome shotgun (WGS) entry which is preliminary data.</text>
</comment>
<dbReference type="PANTHER" id="PTHR42944:SF1">
    <property type="entry name" value="ADENINE DNA GLYCOSYLASE"/>
    <property type="match status" value="1"/>
</dbReference>
<evidence type="ECO:0000256" key="1">
    <source>
        <dbReference type="ARBA" id="ARBA00001966"/>
    </source>
</evidence>
<dbReference type="PANTHER" id="PTHR42944">
    <property type="entry name" value="ADENINE DNA GLYCOSYLASE"/>
    <property type="match status" value="1"/>
</dbReference>
<proteinExistence type="inferred from homology"/>
<dbReference type="Proteomes" id="UP000737018">
    <property type="component" value="Unassembled WGS sequence"/>
</dbReference>
<dbReference type="GO" id="GO:0006298">
    <property type="term" value="P:mismatch repair"/>
    <property type="evidence" value="ECO:0007669"/>
    <property type="project" value="TreeGrafter"/>
</dbReference>
<keyword evidence="7" id="KW-0411">Iron-sulfur</keyword>
<dbReference type="AlphaFoldDB" id="A0A8J4W5N2"/>
<comment type="cofactor">
    <cofactor evidence="1">
        <name>[4Fe-4S] cluster</name>
        <dbReference type="ChEBI" id="CHEBI:49883"/>
    </cofactor>
</comment>
<dbReference type="EMBL" id="JRKL02000222">
    <property type="protein sequence ID" value="KAF3973646.1"/>
    <property type="molecule type" value="Genomic_DNA"/>
</dbReference>
<dbReference type="GO" id="GO:0051536">
    <property type="term" value="F:iron-sulfur cluster binding"/>
    <property type="evidence" value="ECO:0007669"/>
    <property type="project" value="UniProtKB-KW"/>
</dbReference>
<keyword evidence="5" id="KW-0378">Hydrolase</keyword>
<dbReference type="GO" id="GO:0006284">
    <property type="term" value="P:base-excision repair"/>
    <property type="evidence" value="ECO:0007669"/>
    <property type="project" value="InterPro"/>
</dbReference>
<organism evidence="11 12">
    <name type="scientific">Castanea mollissima</name>
    <name type="common">Chinese chestnut</name>
    <dbReference type="NCBI Taxonomy" id="60419"/>
    <lineage>
        <taxon>Eukaryota</taxon>
        <taxon>Viridiplantae</taxon>
        <taxon>Streptophyta</taxon>
        <taxon>Embryophyta</taxon>
        <taxon>Tracheophyta</taxon>
        <taxon>Spermatophyta</taxon>
        <taxon>Magnoliopsida</taxon>
        <taxon>eudicotyledons</taxon>
        <taxon>Gunneridae</taxon>
        <taxon>Pentapetalae</taxon>
        <taxon>rosids</taxon>
        <taxon>fabids</taxon>
        <taxon>Fagales</taxon>
        <taxon>Fagaceae</taxon>
        <taxon>Castanea</taxon>
    </lineage>
</organism>
<evidence type="ECO:0000256" key="8">
    <source>
        <dbReference type="ARBA" id="ARBA00023204"/>
    </source>
</evidence>
<accession>A0A8J4W5N2</accession>
<keyword evidence="9" id="KW-0326">Glycosidase</keyword>
<reference evidence="11" key="1">
    <citation type="submission" date="2020-03" db="EMBL/GenBank/DDBJ databases">
        <title>Castanea mollissima Vanexum genome sequencing.</title>
        <authorList>
            <person name="Staton M."/>
        </authorList>
    </citation>
    <scope>NUCLEOTIDE SEQUENCE</scope>
    <source>
        <tissue evidence="11">Leaf</tissue>
    </source>
</reference>
<dbReference type="SUPFAM" id="SSF48150">
    <property type="entry name" value="DNA-glycosylase"/>
    <property type="match status" value="1"/>
</dbReference>
<dbReference type="InterPro" id="IPR003265">
    <property type="entry name" value="HhH-GPD_domain"/>
</dbReference>
<comment type="similarity">
    <text evidence="2">Belongs to the Nth/MutY family.</text>
</comment>
<dbReference type="Gene3D" id="1.10.340.30">
    <property type="entry name" value="Hypothetical protein, domain 2"/>
    <property type="match status" value="1"/>
</dbReference>
<evidence type="ECO:0000256" key="7">
    <source>
        <dbReference type="ARBA" id="ARBA00023014"/>
    </source>
</evidence>
<evidence type="ECO:0000313" key="12">
    <source>
        <dbReference type="Proteomes" id="UP000737018"/>
    </source>
</evidence>
<keyword evidence="3" id="KW-0479">Metal-binding</keyword>
<protein>
    <recommendedName>
        <fullName evidence="10">HhH-GPD domain-containing protein</fullName>
    </recommendedName>
</protein>
<evidence type="ECO:0000256" key="6">
    <source>
        <dbReference type="ARBA" id="ARBA00023004"/>
    </source>
</evidence>
<name>A0A8J4W5N2_9ROSI</name>
<dbReference type="GO" id="GO:0005634">
    <property type="term" value="C:nucleus"/>
    <property type="evidence" value="ECO:0007669"/>
    <property type="project" value="TreeGrafter"/>
</dbReference>
<feature type="domain" description="HhH-GPD" evidence="10">
    <location>
        <begin position="1"/>
        <end position="52"/>
    </location>
</feature>
<gene>
    <name evidence="11" type="ORF">CMV_002940</name>
</gene>
<keyword evidence="6" id="KW-0408">Iron</keyword>
<evidence type="ECO:0000256" key="3">
    <source>
        <dbReference type="ARBA" id="ARBA00022723"/>
    </source>
</evidence>
<sequence length="91" mass="10723">MLQQTRVQIVIQYYNRWMEKWPTLQHLSLASLEEVNEMWAALGYCRRAHFLLERLALELINLLLEFQKVEARICMTKCLKEGSNSGPILSL</sequence>
<keyword evidence="8" id="KW-0234">DNA repair</keyword>
<dbReference type="GO" id="GO:0035485">
    <property type="term" value="F:adenine/guanine mispair binding"/>
    <property type="evidence" value="ECO:0007669"/>
    <property type="project" value="TreeGrafter"/>
</dbReference>
<keyword evidence="4" id="KW-0227">DNA damage</keyword>
<evidence type="ECO:0000259" key="10">
    <source>
        <dbReference type="Pfam" id="PF00730"/>
    </source>
</evidence>
<evidence type="ECO:0000256" key="5">
    <source>
        <dbReference type="ARBA" id="ARBA00022801"/>
    </source>
</evidence>